<evidence type="ECO:0000313" key="2">
    <source>
        <dbReference type="EMBL" id="RSD10334.1"/>
    </source>
</evidence>
<name>A0A3R9EK26_9PSEU</name>
<evidence type="ECO:0000313" key="3">
    <source>
        <dbReference type="Proteomes" id="UP000267081"/>
    </source>
</evidence>
<feature type="compositionally biased region" description="Basic and acidic residues" evidence="1">
    <location>
        <begin position="128"/>
        <end position="138"/>
    </location>
</feature>
<feature type="region of interest" description="Disordered" evidence="1">
    <location>
        <begin position="128"/>
        <end position="157"/>
    </location>
</feature>
<gene>
    <name evidence="2" type="ORF">EIY87_36285</name>
</gene>
<reference evidence="2 3" key="1">
    <citation type="submission" date="2018-12" db="EMBL/GenBank/DDBJ databases">
        <title>Amycolatopsis eburnea sp. nov. actinomycete associate with arbuscular mycorrhiza fungal spore.</title>
        <authorList>
            <person name="Lumyong S."/>
            <person name="Chaiya L."/>
        </authorList>
    </citation>
    <scope>NUCLEOTIDE SEQUENCE [LARGE SCALE GENOMIC DNA]</scope>
    <source>
        <strain evidence="2 3">GLM-1</strain>
    </source>
</reference>
<comment type="caution">
    <text evidence="2">The sequence shown here is derived from an EMBL/GenBank/DDBJ whole genome shotgun (WGS) entry which is preliminary data.</text>
</comment>
<feature type="compositionally biased region" description="Basic and acidic residues" evidence="1">
    <location>
        <begin position="147"/>
        <end position="157"/>
    </location>
</feature>
<protein>
    <submittedName>
        <fullName evidence="2">Uncharacterized protein</fullName>
    </submittedName>
</protein>
<dbReference type="Proteomes" id="UP000267081">
    <property type="component" value="Unassembled WGS sequence"/>
</dbReference>
<dbReference type="EMBL" id="RSEC01000060">
    <property type="protein sequence ID" value="RSD10334.1"/>
    <property type="molecule type" value="Genomic_DNA"/>
</dbReference>
<sequence length="157" mass="16934">MRDVSSAGNQPVTSLFALPPVVPRGSRYAQLGIAPEATAAEVRAATDRYVARLKAAGAGDDAIAEANALGLEKPGARAAYDAEHPPLALLRLEPAWDRVFDDRATSLAALRRELERFLLDAGEVVHHPDDTTRTDFTADFRPTPLLDGERPGDRAHE</sequence>
<dbReference type="OrthoDB" id="3695716at2"/>
<proteinExistence type="predicted"/>
<organism evidence="2 3">
    <name type="scientific">Amycolatopsis eburnea</name>
    <dbReference type="NCBI Taxonomy" id="2267691"/>
    <lineage>
        <taxon>Bacteria</taxon>
        <taxon>Bacillati</taxon>
        <taxon>Actinomycetota</taxon>
        <taxon>Actinomycetes</taxon>
        <taxon>Pseudonocardiales</taxon>
        <taxon>Pseudonocardiaceae</taxon>
        <taxon>Amycolatopsis</taxon>
    </lineage>
</organism>
<evidence type="ECO:0000256" key="1">
    <source>
        <dbReference type="SAM" id="MobiDB-lite"/>
    </source>
</evidence>
<keyword evidence="3" id="KW-1185">Reference proteome</keyword>
<accession>A0A3R9EK26</accession>
<dbReference type="AlphaFoldDB" id="A0A3R9EK26"/>
<dbReference type="RefSeq" id="WP_125314490.1">
    <property type="nucleotide sequence ID" value="NZ_RSEC01000060.1"/>
</dbReference>